<keyword evidence="1" id="KW-0614">Plasmid</keyword>
<dbReference type="EMBL" id="CP006997">
    <property type="protein sequence ID" value="AHD24232.1"/>
    <property type="molecule type" value="Genomic_DNA"/>
</dbReference>
<dbReference type="PATRIC" id="fig|1435356.3.peg.4986"/>
<proteinExistence type="predicted"/>
<gene>
    <name evidence="1" type="ORF">Y013_24735</name>
</gene>
<evidence type="ECO:0000313" key="1">
    <source>
        <dbReference type="EMBL" id="AHD24232.1"/>
    </source>
</evidence>
<reference evidence="1 2" key="1">
    <citation type="journal article" date="2014" name="Genome Announc.">
        <title>Complete Genome of Rhodococcus pyridinivorans SB3094, a Methyl-Ethyl-Ketone-Degrading Bacterium Used for Bioaugmentation.</title>
        <authorList>
            <person name="Dueholm M.S."/>
            <person name="Albertsen M."/>
            <person name="D'Imperio S."/>
            <person name="Tale V.P."/>
            <person name="Lewis D."/>
            <person name="Nielsen P.H."/>
            <person name="Nielsen J.L."/>
        </authorList>
    </citation>
    <scope>NUCLEOTIDE SEQUENCE [LARGE SCALE GENOMIC DNA]</scope>
    <source>
        <strain evidence="2">SB3094</strain>
        <plasmid evidence="2">1</plasmid>
    </source>
</reference>
<dbReference type="HOGENOM" id="CLU_2143921_0_0_11"/>
<dbReference type="AlphaFoldDB" id="V9XS53"/>
<geneLocation type="plasmid" evidence="2">
    <name>1</name>
</geneLocation>
<name>V9XS53_9NOCA</name>
<protein>
    <submittedName>
        <fullName evidence="1">Uncharacterized protein</fullName>
    </submittedName>
</protein>
<dbReference type="KEGG" id="rpy:Y013_24735"/>
<organism evidence="1 2">
    <name type="scientific">Rhodococcus pyridinivorans SB3094</name>
    <dbReference type="NCBI Taxonomy" id="1435356"/>
    <lineage>
        <taxon>Bacteria</taxon>
        <taxon>Bacillati</taxon>
        <taxon>Actinomycetota</taxon>
        <taxon>Actinomycetes</taxon>
        <taxon>Mycobacteriales</taxon>
        <taxon>Nocardiaceae</taxon>
        <taxon>Rhodococcus</taxon>
    </lineage>
</organism>
<evidence type="ECO:0000313" key="2">
    <source>
        <dbReference type="Proteomes" id="UP000018781"/>
    </source>
</evidence>
<dbReference type="Proteomes" id="UP000018781">
    <property type="component" value="Plasmid unnamed"/>
</dbReference>
<accession>V9XS53</accession>
<sequence>MLGLSLLGAGSASAGPPTYPTVDVQVGAAVRTAPKVSKDTLDGYVQNTSHFFANTQKSSVQCWQDGDWATGNYRTNRWFKVFVNDSRHGDWAHWGFVHASYVYNQKIVPRCS</sequence>